<proteinExistence type="predicted"/>
<sequence length="194" mass="21031">MSSPLPRRPSIRRWFWTGAAVLGFVWAALGLIGASPLVAQEPWDEPAAAEAGDATVGGGEAFGAPAVPANPVVRRREMTETLWYMFFVTAGVLFALVAIVWGLGWYKRAFLEEDELQAELFDAATRAEIERHRKQVQAEQEAAKRAAETETTGADRDTLPDRSPSGAAESPRDTLAEQTAAPPDPAVQRDADAR</sequence>
<reference evidence="3 4" key="1">
    <citation type="submission" date="2019-02" db="EMBL/GenBank/DDBJ databases">
        <title>Deep-cultivation of Planctomycetes and their phenomic and genomic characterization uncovers novel biology.</title>
        <authorList>
            <person name="Wiegand S."/>
            <person name="Jogler M."/>
            <person name="Boedeker C."/>
            <person name="Pinto D."/>
            <person name="Vollmers J."/>
            <person name="Rivas-Marin E."/>
            <person name="Kohn T."/>
            <person name="Peeters S.H."/>
            <person name="Heuer A."/>
            <person name="Rast P."/>
            <person name="Oberbeckmann S."/>
            <person name="Bunk B."/>
            <person name="Jeske O."/>
            <person name="Meyerdierks A."/>
            <person name="Storesund J.E."/>
            <person name="Kallscheuer N."/>
            <person name="Luecker S."/>
            <person name="Lage O.M."/>
            <person name="Pohl T."/>
            <person name="Merkel B.J."/>
            <person name="Hornburger P."/>
            <person name="Mueller R.-W."/>
            <person name="Bruemmer F."/>
            <person name="Labrenz M."/>
            <person name="Spormann A.M."/>
            <person name="Op den Camp H."/>
            <person name="Overmann J."/>
            <person name="Amann R."/>
            <person name="Jetten M.S.M."/>
            <person name="Mascher T."/>
            <person name="Medema M.H."/>
            <person name="Devos D.P."/>
            <person name="Kaster A.-K."/>
            <person name="Ovreas L."/>
            <person name="Rohde M."/>
            <person name="Galperin M.Y."/>
            <person name="Jogler C."/>
        </authorList>
    </citation>
    <scope>NUCLEOTIDE SEQUENCE [LARGE SCALE GENOMIC DNA]</scope>
    <source>
        <strain evidence="3 4">CA12</strain>
    </source>
</reference>
<gene>
    <name evidence="3" type="ORF">CA12_16210</name>
</gene>
<accession>A0A517P831</accession>
<dbReference type="EMBL" id="CP036265">
    <property type="protein sequence ID" value="QDT15536.1"/>
    <property type="molecule type" value="Genomic_DNA"/>
</dbReference>
<evidence type="ECO:0000313" key="4">
    <source>
        <dbReference type="Proteomes" id="UP000318741"/>
    </source>
</evidence>
<organism evidence="3 4">
    <name type="scientific">Alienimonas californiensis</name>
    <dbReference type="NCBI Taxonomy" id="2527989"/>
    <lineage>
        <taxon>Bacteria</taxon>
        <taxon>Pseudomonadati</taxon>
        <taxon>Planctomycetota</taxon>
        <taxon>Planctomycetia</taxon>
        <taxon>Planctomycetales</taxon>
        <taxon>Planctomycetaceae</taxon>
        <taxon>Alienimonas</taxon>
    </lineage>
</organism>
<keyword evidence="2" id="KW-0472">Membrane</keyword>
<dbReference type="KEGG" id="acaf:CA12_16210"/>
<keyword evidence="2" id="KW-1133">Transmembrane helix</keyword>
<protein>
    <submittedName>
        <fullName evidence="3">Uncharacterized protein</fullName>
    </submittedName>
</protein>
<keyword evidence="4" id="KW-1185">Reference proteome</keyword>
<evidence type="ECO:0000256" key="2">
    <source>
        <dbReference type="SAM" id="Phobius"/>
    </source>
</evidence>
<dbReference type="AlphaFoldDB" id="A0A517P831"/>
<feature type="transmembrane region" description="Helical" evidence="2">
    <location>
        <begin position="82"/>
        <end position="106"/>
    </location>
</feature>
<dbReference type="RefSeq" id="WP_145358428.1">
    <property type="nucleotide sequence ID" value="NZ_CP036265.1"/>
</dbReference>
<feature type="compositionally biased region" description="Basic and acidic residues" evidence="1">
    <location>
        <begin position="141"/>
        <end position="160"/>
    </location>
</feature>
<feature type="region of interest" description="Disordered" evidence="1">
    <location>
        <begin position="132"/>
        <end position="194"/>
    </location>
</feature>
<evidence type="ECO:0000256" key="1">
    <source>
        <dbReference type="SAM" id="MobiDB-lite"/>
    </source>
</evidence>
<evidence type="ECO:0000313" key="3">
    <source>
        <dbReference type="EMBL" id="QDT15536.1"/>
    </source>
</evidence>
<dbReference type="Proteomes" id="UP000318741">
    <property type="component" value="Chromosome"/>
</dbReference>
<keyword evidence="2" id="KW-0812">Transmembrane</keyword>
<name>A0A517P831_9PLAN</name>